<name>A0AAF0ZDA3_9CHRO</name>
<dbReference type="RefSeq" id="WP_320002037.1">
    <property type="nucleotide sequence ID" value="NZ_CP138348.1"/>
</dbReference>
<dbReference type="Pfam" id="PF01385">
    <property type="entry name" value="OrfB_IS605"/>
    <property type="match status" value="1"/>
</dbReference>
<sequence length="436" mass="50658">MYGSQQVLLNPDKDTKSVLEYICIEANKLYNIGLYYARQIYFKKHRYITKFELDKEIKTNLHYRALRSCVAQQTLRSVYEGMSSYKTLKSKANKGDLHFKPKLPNYRKKGLYQAVYPARWVKLAKNNQLKFTLGKQTKVWFGIDHFYLQMPSNLNYKDIKEYRIIPRNGCFYLEFVYEQKIEPISLCQDNVLGIDHGINNWLTCVSNVGTSFIVDGKQVKSMNNWYNKKVAILKENRTQGFWSKRLMRITEKRNRQMRDAVNKSARIVINHCLQNNIGTIVFGWNQGQKQEANMGKKTNQKFVVIPTARLKDRIKDLSELYGIQFIEQEESYTSKASFLDLDFIPTHGEKPEIWKSSGKRVKRGLFRTANNLYINADCNGSANIIRKKVTAKSSILSNVNLDGVSMGALIHPQRIRLWSAKTKRSNVDLSHWSADA</sequence>
<keyword evidence="3" id="KW-0238">DNA-binding</keyword>
<dbReference type="GO" id="GO:0003677">
    <property type="term" value="F:DNA binding"/>
    <property type="evidence" value="ECO:0007669"/>
    <property type="project" value="UniProtKB-KW"/>
</dbReference>
<dbReference type="EMBL" id="CP138348">
    <property type="protein sequence ID" value="WPF89793.1"/>
    <property type="molecule type" value="Genomic_DNA"/>
</dbReference>
<evidence type="ECO:0000256" key="2">
    <source>
        <dbReference type="ARBA" id="ARBA00022578"/>
    </source>
</evidence>
<dbReference type="InterPro" id="IPR010095">
    <property type="entry name" value="Cas12f1-like_TNB"/>
</dbReference>
<dbReference type="GO" id="GO:0006310">
    <property type="term" value="P:DNA recombination"/>
    <property type="evidence" value="ECO:0007669"/>
    <property type="project" value="UniProtKB-KW"/>
</dbReference>
<protein>
    <submittedName>
        <fullName evidence="6">Transposase</fullName>
    </submittedName>
</protein>
<evidence type="ECO:0000256" key="1">
    <source>
        <dbReference type="ARBA" id="ARBA00008761"/>
    </source>
</evidence>
<proteinExistence type="inferred from homology"/>
<dbReference type="GO" id="GO:0032196">
    <property type="term" value="P:transposition"/>
    <property type="evidence" value="ECO:0007669"/>
    <property type="project" value="UniProtKB-KW"/>
</dbReference>
<evidence type="ECO:0000259" key="5">
    <source>
        <dbReference type="Pfam" id="PF01385"/>
    </source>
</evidence>
<evidence type="ECO:0000313" key="6">
    <source>
        <dbReference type="EMBL" id="WPF89793.1"/>
    </source>
</evidence>
<keyword evidence="2" id="KW-0815">Transposition</keyword>
<accession>A0AAF0ZDA3</accession>
<evidence type="ECO:0000256" key="4">
    <source>
        <dbReference type="ARBA" id="ARBA00023172"/>
    </source>
</evidence>
<gene>
    <name evidence="6" type="ORF">SAY89_05835</name>
</gene>
<organism evidence="6">
    <name type="scientific">Cyanobacterium aponinum AL20115</name>
    <dbReference type="NCBI Taxonomy" id="3090662"/>
    <lineage>
        <taxon>Bacteria</taxon>
        <taxon>Bacillati</taxon>
        <taxon>Cyanobacteriota</taxon>
        <taxon>Cyanophyceae</taxon>
        <taxon>Oscillatoriophycideae</taxon>
        <taxon>Chroococcales</taxon>
        <taxon>Geminocystaceae</taxon>
        <taxon>Cyanobacterium</taxon>
    </lineage>
</organism>
<dbReference type="InterPro" id="IPR001959">
    <property type="entry name" value="Transposase"/>
</dbReference>
<comment type="similarity">
    <text evidence="1">In the C-terminal section; belongs to the transposase 35 family.</text>
</comment>
<evidence type="ECO:0000256" key="3">
    <source>
        <dbReference type="ARBA" id="ARBA00023125"/>
    </source>
</evidence>
<reference evidence="6" key="1">
    <citation type="submission" date="2023-11" db="EMBL/GenBank/DDBJ databases">
        <title>Genome sequence of Cyanobacterium aponinum BCRC AL20115.</title>
        <authorList>
            <person name="Chang H.-Y."/>
            <person name="Lin K.-M."/>
            <person name="Hsueh H.-T."/>
            <person name="Chu H.-A."/>
            <person name="Kuo C.-H."/>
        </authorList>
    </citation>
    <scope>NUCLEOTIDE SEQUENCE</scope>
    <source>
        <strain evidence="6">AL20115</strain>
    </source>
</reference>
<dbReference type="NCBIfam" id="NF040570">
    <property type="entry name" value="guided_TnpB"/>
    <property type="match status" value="1"/>
</dbReference>
<dbReference type="NCBIfam" id="TIGR01766">
    <property type="entry name" value="IS200/IS605 family accessory protein TnpB-like domain"/>
    <property type="match status" value="1"/>
</dbReference>
<keyword evidence="4" id="KW-0233">DNA recombination</keyword>
<feature type="domain" description="Probable transposase IS891/IS1136/IS1341" evidence="5">
    <location>
        <begin position="188"/>
        <end position="283"/>
    </location>
</feature>
<dbReference type="AlphaFoldDB" id="A0AAF0ZDA3"/>